<dbReference type="RefSeq" id="WP_256306307.1">
    <property type="nucleotide sequence ID" value="NZ_JANHAW010000001.1"/>
</dbReference>
<feature type="transmembrane region" description="Helical" evidence="1">
    <location>
        <begin position="12"/>
        <end position="33"/>
    </location>
</feature>
<evidence type="ECO:0000256" key="1">
    <source>
        <dbReference type="SAM" id="Phobius"/>
    </source>
</evidence>
<keyword evidence="1" id="KW-0812">Transmembrane</keyword>
<comment type="caution">
    <text evidence="2">The sequence shown here is derived from an EMBL/GenBank/DDBJ whole genome shotgun (WGS) entry which is preliminary data.</text>
</comment>
<evidence type="ECO:0000313" key="2">
    <source>
        <dbReference type="EMBL" id="MFD1685642.1"/>
    </source>
</evidence>
<keyword evidence="1" id="KW-1133">Transmembrane helix</keyword>
<dbReference type="Proteomes" id="UP001597092">
    <property type="component" value="Unassembled WGS sequence"/>
</dbReference>
<proteinExistence type="predicted"/>
<feature type="transmembrane region" description="Helical" evidence="1">
    <location>
        <begin position="39"/>
        <end position="61"/>
    </location>
</feature>
<sequence>MDQNLFTYLKGVGLVLALFLALYPAILIAQLLTNTVTESLGQITILLILSGIAWIWILRLYRAYRSVGLRMKASE</sequence>
<gene>
    <name evidence="2" type="ORF">ACFSAS_08470</name>
</gene>
<protein>
    <submittedName>
        <fullName evidence="2">Uncharacterized protein</fullName>
    </submittedName>
</protein>
<dbReference type="EMBL" id="JBHUDP010000002">
    <property type="protein sequence ID" value="MFD1685642.1"/>
    <property type="molecule type" value="Genomic_DNA"/>
</dbReference>
<keyword evidence="3" id="KW-1185">Reference proteome</keyword>
<dbReference type="AlphaFoldDB" id="A0ABD6DVN7"/>
<name>A0ABD6DVN7_9EURY</name>
<keyword evidence="1" id="KW-0472">Membrane</keyword>
<accession>A0ABD6DVN7</accession>
<evidence type="ECO:0000313" key="3">
    <source>
        <dbReference type="Proteomes" id="UP001597092"/>
    </source>
</evidence>
<reference evidence="2 3" key="1">
    <citation type="journal article" date="2019" name="Int. J. Syst. Evol. Microbiol.">
        <title>The Global Catalogue of Microorganisms (GCM) 10K type strain sequencing project: providing services to taxonomists for standard genome sequencing and annotation.</title>
        <authorList>
            <consortium name="The Broad Institute Genomics Platform"/>
            <consortium name="The Broad Institute Genome Sequencing Center for Infectious Disease"/>
            <person name="Wu L."/>
            <person name="Ma J."/>
        </authorList>
    </citation>
    <scope>NUCLEOTIDE SEQUENCE [LARGE SCALE GENOMIC DNA]</scope>
    <source>
        <strain evidence="2 3">CGMCC 1.10387</strain>
    </source>
</reference>
<organism evidence="2 3">
    <name type="scientific">Halobellus litoreus</name>
    <dbReference type="NCBI Taxonomy" id="755310"/>
    <lineage>
        <taxon>Archaea</taxon>
        <taxon>Methanobacteriati</taxon>
        <taxon>Methanobacteriota</taxon>
        <taxon>Stenosarchaea group</taxon>
        <taxon>Halobacteria</taxon>
        <taxon>Halobacteriales</taxon>
        <taxon>Haloferacaceae</taxon>
        <taxon>Halobellus</taxon>
    </lineage>
</organism>